<sequence length="81" mass="9257">MIKVRYFGILRLDIKKSFDEIEAQDVEVLINIISSKYNLDIDELKNSIVFVNGKNINELKGFKTKLYDCDEVQIFSPVAGG</sequence>
<dbReference type="Gene3D" id="3.10.20.30">
    <property type="match status" value="1"/>
</dbReference>
<evidence type="ECO:0000313" key="1">
    <source>
        <dbReference type="EMBL" id="SKA99517.1"/>
    </source>
</evidence>
<dbReference type="Pfam" id="PF02597">
    <property type="entry name" value="ThiS"/>
    <property type="match status" value="1"/>
</dbReference>
<dbReference type="SUPFAM" id="SSF54285">
    <property type="entry name" value="MoaD/ThiS"/>
    <property type="match status" value="1"/>
</dbReference>
<dbReference type="RefSeq" id="WP_179122324.1">
    <property type="nucleotide sequence ID" value="NZ_FUYH01000036.1"/>
</dbReference>
<dbReference type="InterPro" id="IPR003749">
    <property type="entry name" value="ThiS/MoaD-like"/>
</dbReference>
<accession>A0A1T4YCG4</accession>
<reference evidence="2" key="1">
    <citation type="submission" date="2017-02" db="EMBL/GenBank/DDBJ databases">
        <authorList>
            <person name="Varghese N."/>
            <person name="Submissions S."/>
        </authorList>
    </citation>
    <scope>NUCLEOTIDE SEQUENCE [LARGE SCALE GENOMIC DNA]</scope>
    <source>
        <strain evidence="2">USBA 833</strain>
    </source>
</reference>
<proteinExistence type="predicted"/>
<organism evidence="1 2">
    <name type="scientific">Caloramator quimbayensis</name>
    <dbReference type="NCBI Taxonomy" id="1147123"/>
    <lineage>
        <taxon>Bacteria</taxon>
        <taxon>Bacillati</taxon>
        <taxon>Bacillota</taxon>
        <taxon>Clostridia</taxon>
        <taxon>Eubacteriales</taxon>
        <taxon>Clostridiaceae</taxon>
        <taxon>Caloramator</taxon>
    </lineage>
</organism>
<dbReference type="STRING" id="1147123.SAMN05443428_13613"/>
<dbReference type="InterPro" id="IPR016155">
    <property type="entry name" value="Mopterin_synth/thiamin_S_b"/>
</dbReference>
<gene>
    <name evidence="1" type="ORF">SAMN05443428_13613</name>
</gene>
<name>A0A1T4YCG4_9CLOT</name>
<dbReference type="InterPro" id="IPR012675">
    <property type="entry name" value="Beta-grasp_dom_sf"/>
</dbReference>
<evidence type="ECO:0000313" key="2">
    <source>
        <dbReference type="Proteomes" id="UP000190105"/>
    </source>
</evidence>
<dbReference type="InterPro" id="IPR010038">
    <property type="entry name" value="MoaD_arc-typ"/>
</dbReference>
<dbReference type="AlphaFoldDB" id="A0A1T4YCG4"/>
<dbReference type="NCBIfam" id="TIGR01687">
    <property type="entry name" value="moaD_arch"/>
    <property type="match status" value="1"/>
</dbReference>
<protein>
    <submittedName>
        <fullName evidence="1">MoaD family protein</fullName>
    </submittedName>
</protein>
<dbReference type="Proteomes" id="UP000190105">
    <property type="component" value="Unassembled WGS sequence"/>
</dbReference>
<dbReference type="EMBL" id="FUYH01000036">
    <property type="protein sequence ID" value="SKA99517.1"/>
    <property type="molecule type" value="Genomic_DNA"/>
</dbReference>
<keyword evidence="2" id="KW-1185">Reference proteome</keyword>